<dbReference type="Proteomes" id="UP000694546">
    <property type="component" value="Chromosome 7"/>
</dbReference>
<proteinExistence type="predicted"/>
<dbReference type="AlphaFoldDB" id="A0A8C5AL83"/>
<name>A0A8C5AL83_GADMO</name>
<reference evidence="2" key="2">
    <citation type="submission" date="2025-09" db="UniProtKB">
        <authorList>
            <consortium name="Ensembl"/>
        </authorList>
    </citation>
    <scope>IDENTIFICATION</scope>
</reference>
<sequence>WQSHKPNRTKPALLENDAPRQTAQIIESSLYLFDTSAQPSPFIGFNTPFGGSSVNRTETSCHINVPSPPAPLRYQPRAGPPENKRNIDAAHK</sequence>
<feature type="region of interest" description="Disordered" evidence="1">
    <location>
        <begin position="63"/>
        <end position="92"/>
    </location>
</feature>
<reference evidence="2" key="1">
    <citation type="submission" date="2025-08" db="UniProtKB">
        <authorList>
            <consortium name="Ensembl"/>
        </authorList>
    </citation>
    <scope>IDENTIFICATION</scope>
</reference>
<organism evidence="2 3">
    <name type="scientific">Gadus morhua</name>
    <name type="common">Atlantic cod</name>
    <dbReference type="NCBI Taxonomy" id="8049"/>
    <lineage>
        <taxon>Eukaryota</taxon>
        <taxon>Metazoa</taxon>
        <taxon>Chordata</taxon>
        <taxon>Craniata</taxon>
        <taxon>Vertebrata</taxon>
        <taxon>Euteleostomi</taxon>
        <taxon>Actinopterygii</taxon>
        <taxon>Neopterygii</taxon>
        <taxon>Teleostei</taxon>
        <taxon>Neoteleostei</taxon>
        <taxon>Acanthomorphata</taxon>
        <taxon>Zeiogadaria</taxon>
        <taxon>Gadariae</taxon>
        <taxon>Gadiformes</taxon>
        <taxon>Gadoidei</taxon>
        <taxon>Gadidae</taxon>
        <taxon>Gadus</taxon>
    </lineage>
</organism>
<keyword evidence="3" id="KW-1185">Reference proteome</keyword>
<dbReference type="Ensembl" id="ENSGMOT00000054279.1">
    <property type="protein sequence ID" value="ENSGMOP00000033045.1"/>
    <property type="gene ID" value="ENSGMOG00000023510.1"/>
</dbReference>
<evidence type="ECO:0000256" key="1">
    <source>
        <dbReference type="SAM" id="MobiDB-lite"/>
    </source>
</evidence>
<evidence type="ECO:0000313" key="2">
    <source>
        <dbReference type="Ensembl" id="ENSGMOP00000033045.1"/>
    </source>
</evidence>
<feature type="compositionally biased region" description="Basic and acidic residues" evidence="1">
    <location>
        <begin position="82"/>
        <end position="92"/>
    </location>
</feature>
<accession>A0A8C5AL83</accession>
<evidence type="ECO:0000313" key="3">
    <source>
        <dbReference type="Proteomes" id="UP000694546"/>
    </source>
</evidence>
<protein>
    <submittedName>
        <fullName evidence="2">Uncharacterized protein</fullName>
    </submittedName>
</protein>